<keyword evidence="10" id="KW-0175">Coiled coil</keyword>
<dbReference type="GO" id="GO:0015031">
    <property type="term" value="P:protein transport"/>
    <property type="evidence" value="ECO:0007669"/>
    <property type="project" value="UniProtKB-KW"/>
</dbReference>
<keyword evidence="3" id="KW-1003">Cell membrane</keyword>
<gene>
    <name evidence="13" type="ORF">EDC18_103107</name>
</gene>
<dbReference type="InterPro" id="IPR047196">
    <property type="entry name" value="YidC_ALB_C"/>
</dbReference>
<feature type="transmembrane region" description="Helical" evidence="11">
    <location>
        <begin position="12"/>
        <end position="37"/>
    </location>
</feature>
<evidence type="ECO:0000256" key="4">
    <source>
        <dbReference type="ARBA" id="ARBA00022692"/>
    </source>
</evidence>
<dbReference type="Pfam" id="PF02096">
    <property type="entry name" value="60KD_IMP"/>
    <property type="match status" value="1"/>
</dbReference>
<dbReference type="InterPro" id="IPR028055">
    <property type="entry name" value="YidC/Oxa/ALB_C"/>
</dbReference>
<organism evidence="13 14">
    <name type="scientific">Natranaerovirga pectinivora</name>
    <dbReference type="NCBI Taxonomy" id="682400"/>
    <lineage>
        <taxon>Bacteria</taxon>
        <taxon>Bacillati</taxon>
        <taxon>Bacillota</taxon>
        <taxon>Clostridia</taxon>
        <taxon>Lachnospirales</taxon>
        <taxon>Natranaerovirgaceae</taxon>
        <taxon>Natranaerovirga</taxon>
    </lineage>
</organism>
<dbReference type="EMBL" id="SMAL01000003">
    <property type="protein sequence ID" value="TCT15402.1"/>
    <property type="molecule type" value="Genomic_DNA"/>
</dbReference>
<dbReference type="AlphaFoldDB" id="A0A4R3ML45"/>
<dbReference type="PANTHER" id="PTHR12428:SF65">
    <property type="entry name" value="CYTOCHROME C OXIDASE ASSEMBLY PROTEIN COX18, MITOCHONDRIAL"/>
    <property type="match status" value="1"/>
</dbReference>
<dbReference type="GO" id="GO:0051205">
    <property type="term" value="P:protein insertion into membrane"/>
    <property type="evidence" value="ECO:0007669"/>
    <property type="project" value="TreeGrafter"/>
</dbReference>
<keyword evidence="14" id="KW-1185">Reference proteome</keyword>
<dbReference type="GO" id="GO:0032977">
    <property type="term" value="F:membrane insertase activity"/>
    <property type="evidence" value="ECO:0007669"/>
    <property type="project" value="InterPro"/>
</dbReference>
<keyword evidence="6 11" id="KW-1133">Transmembrane helix</keyword>
<name>A0A4R3ML45_9FIRM</name>
<dbReference type="CDD" id="cd20070">
    <property type="entry name" value="5TM_YidC_Alb3"/>
    <property type="match status" value="1"/>
</dbReference>
<dbReference type="PANTHER" id="PTHR12428">
    <property type="entry name" value="OXA1"/>
    <property type="match status" value="1"/>
</dbReference>
<evidence type="ECO:0000259" key="12">
    <source>
        <dbReference type="Pfam" id="PF02096"/>
    </source>
</evidence>
<feature type="coiled-coil region" evidence="10">
    <location>
        <begin position="48"/>
        <end position="75"/>
    </location>
</feature>
<reference evidence="13 14" key="1">
    <citation type="submission" date="2019-03" db="EMBL/GenBank/DDBJ databases">
        <title>Genomic Encyclopedia of Type Strains, Phase IV (KMG-IV): sequencing the most valuable type-strain genomes for metagenomic binning, comparative biology and taxonomic classification.</title>
        <authorList>
            <person name="Goeker M."/>
        </authorList>
    </citation>
    <scope>NUCLEOTIDE SEQUENCE [LARGE SCALE GENOMIC DNA]</scope>
    <source>
        <strain evidence="13 14">DSM 24629</strain>
    </source>
</reference>
<feature type="transmembrane region" description="Helical" evidence="11">
    <location>
        <begin position="167"/>
        <end position="191"/>
    </location>
</feature>
<evidence type="ECO:0000256" key="5">
    <source>
        <dbReference type="ARBA" id="ARBA00022927"/>
    </source>
</evidence>
<feature type="transmembrane region" description="Helical" evidence="11">
    <location>
        <begin position="132"/>
        <end position="155"/>
    </location>
</feature>
<keyword evidence="4 9" id="KW-0812">Transmembrane</keyword>
<comment type="caution">
    <text evidence="13">The sequence shown here is derived from an EMBL/GenBank/DDBJ whole genome shotgun (WGS) entry which is preliminary data.</text>
</comment>
<evidence type="ECO:0000256" key="11">
    <source>
        <dbReference type="SAM" id="Phobius"/>
    </source>
</evidence>
<dbReference type="RefSeq" id="WP_132251064.1">
    <property type="nucleotide sequence ID" value="NZ_SMAL01000003.1"/>
</dbReference>
<evidence type="ECO:0000313" key="14">
    <source>
        <dbReference type="Proteomes" id="UP000294902"/>
    </source>
</evidence>
<evidence type="ECO:0000256" key="8">
    <source>
        <dbReference type="ARBA" id="ARBA00023186"/>
    </source>
</evidence>
<comment type="subcellular location">
    <subcellularLocation>
        <location evidence="1">Cell membrane</location>
        <topology evidence="1">Multi-pass membrane protein</topology>
    </subcellularLocation>
    <subcellularLocation>
        <location evidence="9">Membrane</location>
        <topology evidence="9">Multi-pass membrane protein</topology>
    </subcellularLocation>
</comment>
<accession>A0A4R3ML45</accession>
<evidence type="ECO:0000256" key="2">
    <source>
        <dbReference type="ARBA" id="ARBA00022448"/>
    </source>
</evidence>
<evidence type="ECO:0000313" key="13">
    <source>
        <dbReference type="EMBL" id="TCT15402.1"/>
    </source>
</evidence>
<evidence type="ECO:0000256" key="1">
    <source>
        <dbReference type="ARBA" id="ARBA00004651"/>
    </source>
</evidence>
<feature type="transmembrane region" description="Helical" evidence="11">
    <location>
        <begin position="88"/>
        <end position="112"/>
    </location>
</feature>
<keyword evidence="5" id="KW-0653">Protein transport</keyword>
<keyword evidence="7 11" id="KW-0472">Membrane</keyword>
<dbReference type="Proteomes" id="UP000294902">
    <property type="component" value="Unassembled WGS sequence"/>
</dbReference>
<keyword evidence="8" id="KW-0143">Chaperone</keyword>
<evidence type="ECO:0000256" key="6">
    <source>
        <dbReference type="ARBA" id="ARBA00022989"/>
    </source>
</evidence>
<evidence type="ECO:0000256" key="7">
    <source>
        <dbReference type="ARBA" id="ARBA00023136"/>
    </source>
</evidence>
<dbReference type="OrthoDB" id="2380676at2"/>
<dbReference type="NCBIfam" id="TIGR03592">
    <property type="entry name" value="yidC_oxa1_cterm"/>
    <property type="match status" value="1"/>
</dbReference>
<comment type="similarity">
    <text evidence="9">Belongs to the OXA1/ALB3/YidC family.</text>
</comment>
<protein>
    <submittedName>
        <fullName evidence="13">YidC/Oxa1 family membrane protein insertase</fullName>
    </submittedName>
</protein>
<keyword evidence="2" id="KW-0813">Transport</keyword>
<dbReference type="GO" id="GO:0005886">
    <property type="term" value="C:plasma membrane"/>
    <property type="evidence" value="ECO:0007669"/>
    <property type="project" value="UniProtKB-SubCell"/>
</dbReference>
<dbReference type="InterPro" id="IPR001708">
    <property type="entry name" value="YidC/ALB3/OXA1/COX18"/>
</dbReference>
<evidence type="ECO:0000256" key="10">
    <source>
        <dbReference type="SAM" id="Coils"/>
    </source>
</evidence>
<proteinExistence type="inferred from homology"/>
<sequence length="213" mass="24387">MNTIMNILQNLIAFINLSIGDVGLTIVLITLFIKIILMPLSIKQKNSMDSQKEMATEMNRLKEKYKDQKEILDRELYKLSGQYASGMMGCFLSFIQLPIMLSLYRAIISMPMEIPTTLLLPWISDLKSPDTYFIIPVIACIIQLLPNVFGHIKIFKDIPLPKSNKSMLMITLLINGIFVSQVPVIIGIYFITSGLYTFFEQLIYYSTKVKKTR</sequence>
<feature type="domain" description="Membrane insertase YidC/Oxa/ALB C-terminal" evidence="12">
    <location>
        <begin position="23"/>
        <end position="205"/>
    </location>
</feature>
<evidence type="ECO:0000256" key="3">
    <source>
        <dbReference type="ARBA" id="ARBA00022475"/>
    </source>
</evidence>
<evidence type="ECO:0000256" key="9">
    <source>
        <dbReference type="RuleBase" id="RU003945"/>
    </source>
</evidence>